<dbReference type="InterPro" id="IPR000182">
    <property type="entry name" value="GNAT_dom"/>
</dbReference>
<sequence>MDYMESLASLSLGSRLKRLSEQLFAEVAVIYESVGLKLNPNYFLLINLINQKGPMGIIQIAESLSISHPAVSKLASKMVAEGYLIKQAHPSDKRASNLSLTLQSLQIIEQATPIWKILKKHLDLIESEQNMPLLSSLNQFEKSLTSYKLNEKVLKEALQEIHEIKIVNWNNEYKNDFKALNMVWLNSEFNGELTKADQQALNQPESYYLAQGGYLFFAKQGNEIIGCIAIKPANLNSFEISKMAVASGYQGQGIGRKLLLKSLNKARDLQVKTVFLETNSNLTRAISLYQHVGFMTKKHPNGKSDYHRADIYMELQLHA</sequence>
<dbReference type="InterPro" id="IPR000835">
    <property type="entry name" value="HTH_MarR-typ"/>
</dbReference>
<dbReference type="SUPFAM" id="SSF46785">
    <property type="entry name" value="Winged helix' DNA-binding domain"/>
    <property type="match status" value="1"/>
</dbReference>
<dbReference type="SMART" id="SM00347">
    <property type="entry name" value="HTH_MARR"/>
    <property type="match status" value="1"/>
</dbReference>
<keyword evidence="2" id="KW-0805">Transcription regulation</keyword>
<gene>
    <name evidence="7" type="ORF">GCM10007916_07890</name>
</gene>
<dbReference type="InterPro" id="IPR050769">
    <property type="entry name" value="NAT_camello-type"/>
</dbReference>
<dbReference type="Gene3D" id="3.40.630.30">
    <property type="match status" value="1"/>
</dbReference>
<keyword evidence="3" id="KW-0238">DNA-binding</keyword>
<dbReference type="RefSeq" id="WP_284202832.1">
    <property type="nucleotide sequence ID" value="NZ_BSPQ01000001.1"/>
</dbReference>
<accession>A0ABQ6DX65</accession>
<feature type="domain" description="HTH marR-type" evidence="5">
    <location>
        <begin position="9"/>
        <end position="163"/>
    </location>
</feature>
<dbReference type="InterPro" id="IPR036390">
    <property type="entry name" value="WH_DNA-bd_sf"/>
</dbReference>
<dbReference type="PANTHER" id="PTHR13947">
    <property type="entry name" value="GNAT FAMILY N-ACETYLTRANSFERASE"/>
    <property type="match status" value="1"/>
</dbReference>
<protein>
    <submittedName>
        <fullName evidence="7">MarR family transcriptional regulator</fullName>
    </submittedName>
</protein>
<proteinExistence type="predicted"/>
<dbReference type="InterPro" id="IPR023187">
    <property type="entry name" value="Tscrpt_reg_MarR-type_CS"/>
</dbReference>
<dbReference type="InterPro" id="IPR016181">
    <property type="entry name" value="Acyl_CoA_acyltransferase"/>
</dbReference>
<dbReference type="Gene3D" id="1.10.10.10">
    <property type="entry name" value="Winged helix-like DNA-binding domain superfamily/Winged helix DNA-binding domain"/>
    <property type="match status" value="1"/>
</dbReference>
<dbReference type="PROSITE" id="PS51186">
    <property type="entry name" value="GNAT"/>
    <property type="match status" value="1"/>
</dbReference>
<dbReference type="SUPFAM" id="SSF55729">
    <property type="entry name" value="Acyl-CoA N-acyltransferases (Nat)"/>
    <property type="match status" value="1"/>
</dbReference>
<evidence type="ECO:0000256" key="4">
    <source>
        <dbReference type="ARBA" id="ARBA00023163"/>
    </source>
</evidence>
<dbReference type="Pfam" id="PF00583">
    <property type="entry name" value="Acetyltransf_1"/>
    <property type="match status" value="1"/>
</dbReference>
<keyword evidence="8" id="KW-1185">Reference proteome</keyword>
<dbReference type="PROSITE" id="PS50995">
    <property type="entry name" value="HTH_MARR_2"/>
    <property type="match status" value="1"/>
</dbReference>
<organism evidence="7 8">
    <name type="scientific">Psychromonas marina</name>
    <dbReference type="NCBI Taxonomy" id="88364"/>
    <lineage>
        <taxon>Bacteria</taxon>
        <taxon>Pseudomonadati</taxon>
        <taxon>Pseudomonadota</taxon>
        <taxon>Gammaproteobacteria</taxon>
        <taxon>Alteromonadales</taxon>
        <taxon>Psychromonadaceae</taxon>
        <taxon>Psychromonas</taxon>
    </lineage>
</organism>
<keyword evidence="4" id="KW-0804">Transcription</keyword>
<evidence type="ECO:0000256" key="3">
    <source>
        <dbReference type="ARBA" id="ARBA00023125"/>
    </source>
</evidence>
<name>A0ABQ6DX65_9GAMM</name>
<evidence type="ECO:0000256" key="1">
    <source>
        <dbReference type="ARBA" id="ARBA00022679"/>
    </source>
</evidence>
<dbReference type="PROSITE" id="PS01117">
    <property type="entry name" value="HTH_MARR_1"/>
    <property type="match status" value="1"/>
</dbReference>
<comment type="caution">
    <text evidence="7">The sequence shown here is derived from an EMBL/GenBank/DDBJ whole genome shotgun (WGS) entry which is preliminary data.</text>
</comment>
<dbReference type="Pfam" id="PF01047">
    <property type="entry name" value="MarR"/>
    <property type="match status" value="1"/>
</dbReference>
<evidence type="ECO:0000259" key="5">
    <source>
        <dbReference type="PROSITE" id="PS50995"/>
    </source>
</evidence>
<evidence type="ECO:0000256" key="2">
    <source>
        <dbReference type="ARBA" id="ARBA00023015"/>
    </source>
</evidence>
<reference evidence="8" key="1">
    <citation type="journal article" date="2019" name="Int. J. Syst. Evol. Microbiol.">
        <title>The Global Catalogue of Microorganisms (GCM) 10K type strain sequencing project: providing services to taxonomists for standard genome sequencing and annotation.</title>
        <authorList>
            <consortium name="The Broad Institute Genomics Platform"/>
            <consortium name="The Broad Institute Genome Sequencing Center for Infectious Disease"/>
            <person name="Wu L."/>
            <person name="Ma J."/>
        </authorList>
    </citation>
    <scope>NUCLEOTIDE SEQUENCE [LARGE SCALE GENOMIC DNA]</scope>
    <source>
        <strain evidence="8">NBRC 103166</strain>
    </source>
</reference>
<keyword evidence="1" id="KW-0808">Transferase</keyword>
<dbReference type="Proteomes" id="UP001157353">
    <property type="component" value="Unassembled WGS sequence"/>
</dbReference>
<evidence type="ECO:0000259" key="6">
    <source>
        <dbReference type="PROSITE" id="PS51186"/>
    </source>
</evidence>
<dbReference type="EMBL" id="BSPQ01000001">
    <property type="protein sequence ID" value="GLS89722.1"/>
    <property type="molecule type" value="Genomic_DNA"/>
</dbReference>
<dbReference type="CDD" id="cd04301">
    <property type="entry name" value="NAT_SF"/>
    <property type="match status" value="1"/>
</dbReference>
<feature type="domain" description="N-acetyltransferase" evidence="6">
    <location>
        <begin position="164"/>
        <end position="318"/>
    </location>
</feature>
<dbReference type="PANTHER" id="PTHR13947:SF37">
    <property type="entry name" value="LD18367P"/>
    <property type="match status" value="1"/>
</dbReference>
<evidence type="ECO:0000313" key="7">
    <source>
        <dbReference type="EMBL" id="GLS89722.1"/>
    </source>
</evidence>
<dbReference type="InterPro" id="IPR036388">
    <property type="entry name" value="WH-like_DNA-bd_sf"/>
</dbReference>
<evidence type="ECO:0000313" key="8">
    <source>
        <dbReference type="Proteomes" id="UP001157353"/>
    </source>
</evidence>